<organism evidence="1 2">
    <name type="scientific">Faecalibacterium prausnitzii</name>
    <dbReference type="NCBI Taxonomy" id="853"/>
    <lineage>
        <taxon>Bacteria</taxon>
        <taxon>Bacillati</taxon>
        <taxon>Bacillota</taxon>
        <taxon>Clostridia</taxon>
        <taxon>Eubacteriales</taxon>
        <taxon>Oscillospiraceae</taxon>
        <taxon>Faecalibacterium</taxon>
    </lineage>
</organism>
<name>A0A329UGZ6_9FIRM</name>
<dbReference type="Proteomes" id="UP000250583">
    <property type="component" value="Unassembled WGS sequence"/>
</dbReference>
<dbReference type="Pfam" id="PF13289">
    <property type="entry name" value="SIR2_2"/>
    <property type="match status" value="1"/>
</dbReference>
<comment type="caution">
    <text evidence="1">The sequence shown here is derived from an EMBL/GenBank/DDBJ whole genome shotgun (WGS) entry which is preliminary data.</text>
</comment>
<accession>A0A329UGZ6</accession>
<dbReference type="AlphaFoldDB" id="A0A329UGZ6"/>
<evidence type="ECO:0000313" key="2">
    <source>
        <dbReference type="Proteomes" id="UP000250583"/>
    </source>
</evidence>
<reference evidence="1 2" key="1">
    <citation type="submission" date="2018-02" db="EMBL/GenBank/DDBJ databases">
        <title>Complete genome sequencing of Faecalibacterium prausnitzii strains isolated from the human gut.</title>
        <authorList>
            <person name="Fitzgerald B.C."/>
            <person name="Shkoporov A.N."/>
            <person name="Ross P.R."/>
            <person name="Hill C."/>
        </authorList>
    </citation>
    <scope>NUCLEOTIDE SEQUENCE [LARGE SCALE GENOMIC DNA]</scope>
    <source>
        <strain evidence="1 2">APC923/61-1</strain>
    </source>
</reference>
<dbReference type="RefSeq" id="WP_112147915.1">
    <property type="nucleotide sequence ID" value="NZ_PRLE01000001.1"/>
</dbReference>
<protein>
    <submittedName>
        <fullName evidence="1">Uncharacterized protein</fullName>
    </submittedName>
</protein>
<sequence length="324" mass="37277">MSKRKAVFLGNGFTRALVGNVPAWGQLIGGTNLEDDLQQIIPYTFQYEMNYLGERKSDEETLKSEICRKLPDFSKVELKGAAKSFLSFLAENEITDILTTNYDGLVEHLLLSQNAKLISQNNSEKIYSIRRNYVYKYNEKLITLWKVHGDAVAPKSVMLGLDHYCGAIGKMDDFIKHGRLGGKTTDNPMEMKFPNKAKSDITKNKIETFQFQTWVDLFFVATVYFIGFGLDFSETDIWWLLNKRARFKEKLEISNEIFFYAPQQQKTETEAEIAKAKAEAEAKEKVLESFGVQYQIVSYEFRKHSANPEYLLDVYEMISRQSGC</sequence>
<evidence type="ECO:0000313" key="1">
    <source>
        <dbReference type="EMBL" id="RAW61621.1"/>
    </source>
</evidence>
<dbReference type="OrthoDB" id="198887at2"/>
<dbReference type="EMBL" id="PRLE01000001">
    <property type="protein sequence ID" value="RAW61621.1"/>
    <property type="molecule type" value="Genomic_DNA"/>
</dbReference>
<gene>
    <name evidence="1" type="ORF">C4N22_02820</name>
</gene>
<proteinExistence type="predicted"/>